<evidence type="ECO:0000313" key="1">
    <source>
        <dbReference type="EMBL" id="RRT85673.1"/>
    </source>
</evidence>
<accession>A0A427BB59</accession>
<reference evidence="1 2" key="1">
    <citation type="journal article" date="2014" name="Agronomy (Basel)">
        <title>A Draft Genome Sequence for Ensete ventricosum, the Drought-Tolerant Tree Against Hunger.</title>
        <authorList>
            <person name="Harrison J."/>
            <person name="Moore K.A."/>
            <person name="Paszkiewicz K."/>
            <person name="Jones T."/>
            <person name="Grant M."/>
            <person name="Ambacheew D."/>
            <person name="Muzemil S."/>
            <person name="Studholme D.J."/>
        </authorList>
    </citation>
    <scope>NUCLEOTIDE SEQUENCE [LARGE SCALE GENOMIC DNA]</scope>
</reference>
<proteinExistence type="predicted"/>
<gene>
    <name evidence="1" type="ORF">B296_00005746</name>
</gene>
<dbReference type="Proteomes" id="UP000287651">
    <property type="component" value="Unassembled WGS sequence"/>
</dbReference>
<sequence>MTVSMQTVAWKMDHQLGRCRWRQLSADSFQKLRSERGRAGAATPYFVPGGGGASSSLVVEEVVEAETEAVLVALMHWPVVAAVGDWL</sequence>
<evidence type="ECO:0000313" key="2">
    <source>
        <dbReference type="Proteomes" id="UP000287651"/>
    </source>
</evidence>
<organism evidence="1 2">
    <name type="scientific">Ensete ventricosum</name>
    <name type="common">Abyssinian banana</name>
    <name type="synonym">Musa ensete</name>
    <dbReference type="NCBI Taxonomy" id="4639"/>
    <lineage>
        <taxon>Eukaryota</taxon>
        <taxon>Viridiplantae</taxon>
        <taxon>Streptophyta</taxon>
        <taxon>Embryophyta</taxon>
        <taxon>Tracheophyta</taxon>
        <taxon>Spermatophyta</taxon>
        <taxon>Magnoliopsida</taxon>
        <taxon>Liliopsida</taxon>
        <taxon>Zingiberales</taxon>
        <taxon>Musaceae</taxon>
        <taxon>Ensete</taxon>
    </lineage>
</organism>
<comment type="caution">
    <text evidence="1">The sequence shown here is derived from an EMBL/GenBank/DDBJ whole genome shotgun (WGS) entry which is preliminary data.</text>
</comment>
<protein>
    <submittedName>
        <fullName evidence="1">Uncharacterized protein</fullName>
    </submittedName>
</protein>
<name>A0A427BB59_ENSVE</name>
<dbReference type="EMBL" id="AMZH03000078">
    <property type="protein sequence ID" value="RRT85673.1"/>
    <property type="molecule type" value="Genomic_DNA"/>
</dbReference>
<dbReference type="AlphaFoldDB" id="A0A427BB59"/>